<keyword evidence="2" id="KW-0812">Transmembrane</keyword>
<organism evidence="3 4">
    <name type="scientific">Actinomyces graevenitzii</name>
    <dbReference type="NCBI Taxonomy" id="55565"/>
    <lineage>
        <taxon>Bacteria</taxon>
        <taxon>Bacillati</taxon>
        <taxon>Actinomycetota</taxon>
        <taxon>Actinomycetes</taxon>
        <taxon>Actinomycetales</taxon>
        <taxon>Actinomycetaceae</taxon>
        <taxon>Actinomyces</taxon>
    </lineage>
</organism>
<evidence type="ECO:0000313" key="4">
    <source>
        <dbReference type="Proteomes" id="UP000830236"/>
    </source>
</evidence>
<dbReference type="AlphaFoldDB" id="A0A9E7AQN3"/>
<protein>
    <recommendedName>
        <fullName evidence="5">Alkaline shock response membrane anchor protein AmaP</fullName>
    </recommendedName>
</protein>
<evidence type="ECO:0000256" key="2">
    <source>
        <dbReference type="SAM" id="Phobius"/>
    </source>
</evidence>
<evidence type="ECO:0000256" key="1">
    <source>
        <dbReference type="SAM" id="MobiDB-lite"/>
    </source>
</evidence>
<feature type="transmembrane region" description="Helical" evidence="2">
    <location>
        <begin position="59"/>
        <end position="85"/>
    </location>
</feature>
<proteinExistence type="predicted"/>
<keyword evidence="2" id="KW-1133">Transmembrane helix</keyword>
<name>A0A9E7AQN3_9ACTO</name>
<dbReference type="EMBL" id="CP097095">
    <property type="protein sequence ID" value="UQF80053.1"/>
    <property type="molecule type" value="Genomic_DNA"/>
</dbReference>
<accession>A0A9E7AQN3</accession>
<evidence type="ECO:0008006" key="5">
    <source>
        <dbReference type="Google" id="ProtNLM"/>
    </source>
</evidence>
<feature type="compositionally biased region" description="Polar residues" evidence="1">
    <location>
        <begin position="193"/>
        <end position="204"/>
    </location>
</feature>
<sequence>MRSVSTPLNRCVLAICGFVLLAASAWLLASGLSLARFWPDAAPYLASKQGRVGAVASQANWLLPVLALASVLAIIGGLALLLMQVPRRVAASPMRLSDSEGLLLTTLDPEVLSQALSERAQGVPGVERCTVWVSGTLSHLQIQADASVSQECEIDWTVSTLRSRLQQDVSISLGYEPKQIDLLVRLERPTSSKVLRTASGQGSPKPTKDTDAA</sequence>
<dbReference type="Proteomes" id="UP000830236">
    <property type="component" value="Chromosome"/>
</dbReference>
<gene>
    <name evidence="3" type="ORF">M3I41_01890</name>
</gene>
<feature type="region of interest" description="Disordered" evidence="1">
    <location>
        <begin position="193"/>
        <end position="213"/>
    </location>
</feature>
<dbReference type="KEGG" id="agh:M3I41_01890"/>
<evidence type="ECO:0000313" key="3">
    <source>
        <dbReference type="EMBL" id="UQF80053.1"/>
    </source>
</evidence>
<reference evidence="3" key="1">
    <citation type="submission" date="2022-05" db="EMBL/GenBank/DDBJ databases">
        <title>Using nanopore sequencing to obtain complete genomes from saliva samples.</title>
        <authorList>
            <person name="Baker J.L."/>
        </authorList>
    </citation>
    <scope>NUCLEOTIDE SEQUENCE</scope>
    <source>
        <strain evidence="3">JCVI-JB-Ag32</strain>
    </source>
</reference>
<keyword evidence="2" id="KW-0472">Membrane</keyword>